<dbReference type="eggNOG" id="COG0745">
    <property type="taxonomic scope" value="Bacteria"/>
</dbReference>
<dbReference type="InterPro" id="IPR001867">
    <property type="entry name" value="OmpR/PhoB-type_DNA-bd"/>
</dbReference>
<dbReference type="InterPro" id="IPR016032">
    <property type="entry name" value="Sig_transdc_resp-reg_C-effctor"/>
</dbReference>
<organism evidence="10 11">
    <name type="scientific">Vibrio atlanticus (strain LGP32)</name>
    <name type="common">Vibrio splendidus (strain Mel32)</name>
    <dbReference type="NCBI Taxonomy" id="575788"/>
    <lineage>
        <taxon>Bacteria</taxon>
        <taxon>Pseudomonadati</taxon>
        <taxon>Pseudomonadota</taxon>
        <taxon>Gammaproteobacteria</taxon>
        <taxon>Vibrionales</taxon>
        <taxon>Vibrionaceae</taxon>
        <taxon>Vibrio</taxon>
    </lineage>
</organism>
<name>B7VML2_VIBA3</name>
<dbReference type="Gene3D" id="6.10.250.690">
    <property type="match status" value="1"/>
</dbReference>
<dbReference type="GO" id="GO:0000156">
    <property type="term" value="F:phosphorelay response regulator activity"/>
    <property type="evidence" value="ECO:0007669"/>
    <property type="project" value="TreeGrafter"/>
</dbReference>
<evidence type="ECO:0000256" key="3">
    <source>
        <dbReference type="ARBA" id="ARBA00023015"/>
    </source>
</evidence>
<dbReference type="Pfam" id="PF00072">
    <property type="entry name" value="Response_reg"/>
    <property type="match status" value="1"/>
</dbReference>
<dbReference type="CDD" id="cd00383">
    <property type="entry name" value="trans_reg_C"/>
    <property type="match status" value="1"/>
</dbReference>
<evidence type="ECO:0000259" key="8">
    <source>
        <dbReference type="PROSITE" id="PS50110"/>
    </source>
</evidence>
<dbReference type="GO" id="GO:0005829">
    <property type="term" value="C:cytosol"/>
    <property type="evidence" value="ECO:0007669"/>
    <property type="project" value="TreeGrafter"/>
</dbReference>
<dbReference type="PANTHER" id="PTHR48111">
    <property type="entry name" value="REGULATOR OF RPOS"/>
    <property type="match status" value="1"/>
</dbReference>
<dbReference type="PROSITE" id="PS51755">
    <property type="entry name" value="OMPR_PHOB"/>
    <property type="match status" value="1"/>
</dbReference>
<dbReference type="InterPro" id="IPR036388">
    <property type="entry name" value="WH-like_DNA-bd_sf"/>
</dbReference>
<reference evidence="10 11" key="1">
    <citation type="submission" date="2009-02" db="EMBL/GenBank/DDBJ databases">
        <title>Vibrio splendidus str. LGP32 complete genome.</title>
        <authorList>
            <person name="Mazel D."/>
            <person name="Le Roux F."/>
        </authorList>
    </citation>
    <scope>NUCLEOTIDE SEQUENCE [LARGE SCALE GENOMIC DNA]</scope>
    <source>
        <strain evidence="10 11">LGP32</strain>
    </source>
</reference>
<evidence type="ECO:0000313" key="10">
    <source>
        <dbReference type="EMBL" id="CAV18263.1"/>
    </source>
</evidence>
<dbReference type="InterPro" id="IPR011006">
    <property type="entry name" value="CheY-like_superfamily"/>
</dbReference>
<keyword evidence="2" id="KW-0902">Two-component regulatory system</keyword>
<protein>
    <submittedName>
        <fullName evidence="10">Two-component response regulator</fullName>
    </submittedName>
</protein>
<dbReference type="KEGG" id="vsp:VS_1137"/>
<evidence type="ECO:0000256" key="2">
    <source>
        <dbReference type="ARBA" id="ARBA00023012"/>
    </source>
</evidence>
<dbReference type="SUPFAM" id="SSF52172">
    <property type="entry name" value="CheY-like"/>
    <property type="match status" value="1"/>
</dbReference>
<gene>
    <name evidence="10" type="ordered locus">VS_1137</name>
</gene>
<dbReference type="GO" id="GO:0006355">
    <property type="term" value="P:regulation of DNA-templated transcription"/>
    <property type="evidence" value="ECO:0007669"/>
    <property type="project" value="InterPro"/>
</dbReference>
<keyword evidence="1 6" id="KW-0597">Phosphoprotein</keyword>
<keyword evidence="4 7" id="KW-0238">DNA-binding</keyword>
<keyword evidence="3" id="KW-0805">Transcription regulation</keyword>
<dbReference type="Proteomes" id="UP000009100">
    <property type="component" value="Chromosome 1"/>
</dbReference>
<dbReference type="SMART" id="SM00448">
    <property type="entry name" value="REC"/>
    <property type="match status" value="1"/>
</dbReference>
<evidence type="ECO:0000256" key="1">
    <source>
        <dbReference type="ARBA" id="ARBA00022553"/>
    </source>
</evidence>
<accession>B7VML2</accession>
<dbReference type="Gene3D" id="1.10.10.10">
    <property type="entry name" value="Winged helix-like DNA-binding domain superfamily/Winged helix DNA-binding domain"/>
    <property type="match status" value="1"/>
</dbReference>
<dbReference type="InterPro" id="IPR039420">
    <property type="entry name" value="WalR-like"/>
</dbReference>
<dbReference type="STRING" id="575788.VS_1137"/>
<feature type="modified residue" description="4-aspartylphosphate" evidence="6">
    <location>
        <position position="56"/>
    </location>
</feature>
<dbReference type="GO" id="GO:0000976">
    <property type="term" value="F:transcription cis-regulatory region binding"/>
    <property type="evidence" value="ECO:0007669"/>
    <property type="project" value="TreeGrafter"/>
</dbReference>
<sequence>MRIKMKRVLLVEDNREIAGVLFDYFECIGMELDYADNGELGLQLALENSFDIIILDLMLPRMDGLTVCNKLRDQGNATPILMLTALDSRDDMLKGFEHGADDYLTKPFDLDILEARMNALVRRYRGKVASSKLQFGELTIDQKTRKAYRQDKLLALNPTTYTILEMLCQNAPEVVTREDISYKLWEEDEPNNDVLRSHIYQLRNQLDKPFDSQMLITVPKIGFRLESSN</sequence>
<dbReference type="CDD" id="cd17574">
    <property type="entry name" value="REC_OmpR"/>
    <property type="match status" value="1"/>
</dbReference>
<feature type="domain" description="OmpR/PhoB-type" evidence="9">
    <location>
        <begin position="130"/>
        <end position="227"/>
    </location>
</feature>
<evidence type="ECO:0000256" key="4">
    <source>
        <dbReference type="ARBA" id="ARBA00023125"/>
    </source>
</evidence>
<evidence type="ECO:0000256" key="5">
    <source>
        <dbReference type="ARBA" id="ARBA00023163"/>
    </source>
</evidence>
<dbReference type="GO" id="GO:0032993">
    <property type="term" value="C:protein-DNA complex"/>
    <property type="evidence" value="ECO:0007669"/>
    <property type="project" value="TreeGrafter"/>
</dbReference>
<evidence type="ECO:0000259" key="9">
    <source>
        <dbReference type="PROSITE" id="PS51755"/>
    </source>
</evidence>
<keyword evidence="5" id="KW-0804">Transcription</keyword>
<evidence type="ECO:0000256" key="7">
    <source>
        <dbReference type="PROSITE-ProRule" id="PRU01091"/>
    </source>
</evidence>
<evidence type="ECO:0000313" key="11">
    <source>
        <dbReference type="Proteomes" id="UP000009100"/>
    </source>
</evidence>
<dbReference type="HOGENOM" id="CLU_000445_30_1_6"/>
<dbReference type="PROSITE" id="PS50110">
    <property type="entry name" value="RESPONSE_REGULATORY"/>
    <property type="match status" value="1"/>
</dbReference>
<dbReference type="Gene3D" id="3.40.50.2300">
    <property type="match status" value="1"/>
</dbReference>
<evidence type="ECO:0000256" key="6">
    <source>
        <dbReference type="PROSITE-ProRule" id="PRU00169"/>
    </source>
</evidence>
<dbReference type="AlphaFoldDB" id="B7VML2"/>
<dbReference type="EMBL" id="FM954972">
    <property type="protein sequence ID" value="CAV18263.1"/>
    <property type="molecule type" value="Genomic_DNA"/>
</dbReference>
<dbReference type="SUPFAM" id="SSF46894">
    <property type="entry name" value="C-terminal effector domain of the bipartite response regulators"/>
    <property type="match status" value="1"/>
</dbReference>
<dbReference type="SMART" id="SM00862">
    <property type="entry name" value="Trans_reg_C"/>
    <property type="match status" value="1"/>
</dbReference>
<feature type="domain" description="Response regulatory" evidence="8">
    <location>
        <begin position="7"/>
        <end position="121"/>
    </location>
</feature>
<feature type="DNA-binding region" description="OmpR/PhoB-type" evidence="7">
    <location>
        <begin position="130"/>
        <end position="227"/>
    </location>
</feature>
<dbReference type="PANTHER" id="PTHR48111:SF22">
    <property type="entry name" value="REGULATOR OF RPOS"/>
    <property type="match status" value="1"/>
</dbReference>
<dbReference type="InterPro" id="IPR001789">
    <property type="entry name" value="Sig_transdc_resp-reg_receiver"/>
</dbReference>
<proteinExistence type="predicted"/>
<dbReference type="FunFam" id="3.40.50.2300:FF:000001">
    <property type="entry name" value="DNA-binding response regulator PhoB"/>
    <property type="match status" value="1"/>
</dbReference>
<dbReference type="Pfam" id="PF00486">
    <property type="entry name" value="Trans_reg_C"/>
    <property type="match status" value="1"/>
</dbReference>